<proteinExistence type="predicted"/>
<dbReference type="EnsemblMetazoa" id="OVOC10686.1">
    <property type="protein sequence ID" value="OVOC10686.1"/>
    <property type="gene ID" value="WBGene00247495"/>
</dbReference>
<dbReference type="EMBL" id="CMVM020000345">
    <property type="status" value="NOT_ANNOTATED_CDS"/>
    <property type="molecule type" value="Genomic_DNA"/>
</dbReference>
<protein>
    <submittedName>
        <fullName evidence="1">Uncharacterized protein</fullName>
    </submittedName>
</protein>
<accession>A0A8R1TJM1</accession>
<dbReference type="Proteomes" id="UP000024404">
    <property type="component" value="Unassembled WGS sequence"/>
</dbReference>
<dbReference type="AlphaFoldDB" id="A0A8R1TJM1"/>
<organism evidence="1 2">
    <name type="scientific">Onchocerca volvulus</name>
    <dbReference type="NCBI Taxonomy" id="6282"/>
    <lineage>
        <taxon>Eukaryota</taxon>
        <taxon>Metazoa</taxon>
        <taxon>Ecdysozoa</taxon>
        <taxon>Nematoda</taxon>
        <taxon>Chromadorea</taxon>
        <taxon>Rhabditida</taxon>
        <taxon>Spirurina</taxon>
        <taxon>Spiruromorpha</taxon>
        <taxon>Filarioidea</taxon>
        <taxon>Onchocercidae</taxon>
        <taxon>Onchocerca</taxon>
    </lineage>
</organism>
<name>A0A8R1TJM1_ONCVO</name>
<reference evidence="1" key="2">
    <citation type="submission" date="2022-06" db="UniProtKB">
        <authorList>
            <consortium name="EnsemblMetazoa"/>
        </authorList>
    </citation>
    <scope>IDENTIFICATION</scope>
</reference>
<keyword evidence="2" id="KW-1185">Reference proteome</keyword>
<sequence length="149" mass="17652">MELKQFISVKSNNQLCRYKVEPRQLTVVLSLLEILQNHEAVTIKLREDRIHVGIFPFQRSMQFSSLPLYYHTNDFNEIIIVVFKSNESLLVTCFTIAILTHLQPIFGCLLYSWKIPYQNRKIMPQKYKTFVQQNSWDTIFPIIITILDL</sequence>
<evidence type="ECO:0000313" key="1">
    <source>
        <dbReference type="EnsemblMetazoa" id="OVOC10686.1"/>
    </source>
</evidence>
<reference evidence="2" key="1">
    <citation type="submission" date="2013-10" db="EMBL/GenBank/DDBJ databases">
        <title>Genome sequencing of Onchocerca volvulus.</title>
        <authorList>
            <person name="Cotton J."/>
            <person name="Tsai J."/>
            <person name="Stanley E."/>
            <person name="Tracey A."/>
            <person name="Holroyd N."/>
            <person name="Lustigman S."/>
            <person name="Berriman M."/>
        </authorList>
    </citation>
    <scope>NUCLEOTIDE SEQUENCE</scope>
</reference>
<evidence type="ECO:0000313" key="2">
    <source>
        <dbReference type="Proteomes" id="UP000024404"/>
    </source>
</evidence>